<dbReference type="AlphaFoldDB" id="A0A1M5XPY2"/>
<dbReference type="InterPro" id="IPR051477">
    <property type="entry name" value="Expansin_CellWall"/>
</dbReference>
<evidence type="ECO:0000256" key="2">
    <source>
        <dbReference type="SAM" id="SignalP"/>
    </source>
</evidence>
<accession>A0A1M5XPY2</accession>
<keyword evidence="1 2" id="KW-0732">Signal</keyword>
<evidence type="ECO:0000313" key="5">
    <source>
        <dbReference type="Proteomes" id="UP000184608"/>
    </source>
</evidence>
<dbReference type="CDD" id="cd22272">
    <property type="entry name" value="DPBB_EXLX1-like"/>
    <property type="match status" value="1"/>
</dbReference>
<dbReference type="SUPFAM" id="SSF49590">
    <property type="entry name" value="PHL pollen allergen"/>
    <property type="match status" value="1"/>
</dbReference>
<reference evidence="4 5" key="1">
    <citation type="submission" date="2016-11" db="EMBL/GenBank/DDBJ databases">
        <authorList>
            <person name="Jaros S."/>
            <person name="Januszkiewicz K."/>
            <person name="Wedrychowicz H."/>
        </authorList>
    </citation>
    <scope>NUCLEOTIDE SEQUENCE [LARGE SCALE GENOMIC DNA]</scope>
    <source>
        <strain evidence="4 5">CECT 7868</strain>
    </source>
</reference>
<dbReference type="PANTHER" id="PTHR31836">
    <property type="match status" value="1"/>
</dbReference>
<dbReference type="STRING" id="1216006.VA7868_01252"/>
<dbReference type="EMBL" id="FQXZ01000013">
    <property type="protein sequence ID" value="SHI01826.1"/>
    <property type="molecule type" value="Genomic_DNA"/>
</dbReference>
<dbReference type="OrthoDB" id="5499927at2"/>
<feature type="chain" id="PRO_5012183729" evidence="2">
    <location>
        <begin position="27"/>
        <end position="227"/>
    </location>
</feature>
<dbReference type="RefSeq" id="WP_073603005.1">
    <property type="nucleotide sequence ID" value="NZ_FQXZ01000013.1"/>
</dbReference>
<protein>
    <submittedName>
        <fullName evidence="4">Expansin-YoaJ</fullName>
    </submittedName>
</protein>
<evidence type="ECO:0000256" key="1">
    <source>
        <dbReference type="ARBA" id="ARBA00022729"/>
    </source>
</evidence>
<organism evidence="4 5">
    <name type="scientific">Vibrio aerogenes CECT 7868</name>
    <dbReference type="NCBI Taxonomy" id="1216006"/>
    <lineage>
        <taxon>Bacteria</taxon>
        <taxon>Pseudomonadati</taxon>
        <taxon>Pseudomonadota</taxon>
        <taxon>Gammaproteobacteria</taxon>
        <taxon>Vibrionales</taxon>
        <taxon>Vibrionaceae</taxon>
        <taxon>Vibrio</taxon>
    </lineage>
</organism>
<feature type="domain" description="RlpA-like protein double-psi beta-barrel" evidence="3">
    <location>
        <begin position="79"/>
        <end position="123"/>
    </location>
</feature>
<gene>
    <name evidence="4" type="primary">yoaJ</name>
    <name evidence="4" type="ORF">VA7868_01252</name>
</gene>
<sequence>MKIKSRKLIPALFIVPAVLLSQTAFADNSEHYGEGTFYGYGGGGNCSFPKDDSLLTVAMNAVDYDGSAACGALIEATSLNTGASVIVRVDDQCPECKKGDLDLDQKAFAKIDSIPEGRIPVKWHYIANNQAGNMKLYFKEGSSQWWTAVQARDHMYPIRKIEYRRSGDNQYINLPRKPYNYFVAERGFGVGPYDFRITDFLGQVVEVSNIPFKVTTEIDTGTQFPEQ</sequence>
<dbReference type="InterPro" id="IPR049818">
    <property type="entry name" value="Expansin_EXLX1-like"/>
</dbReference>
<evidence type="ECO:0000313" key="4">
    <source>
        <dbReference type="EMBL" id="SHI01826.1"/>
    </source>
</evidence>
<keyword evidence="5" id="KW-1185">Reference proteome</keyword>
<proteinExistence type="predicted"/>
<name>A0A1M5XPY2_9VIBR</name>
<dbReference type="Pfam" id="PF03330">
    <property type="entry name" value="DPBB_1"/>
    <property type="match status" value="1"/>
</dbReference>
<dbReference type="PANTHER" id="PTHR31836:SF21">
    <property type="entry name" value="EXPANSIN-LIKE PROTEIN 7"/>
    <property type="match status" value="1"/>
</dbReference>
<dbReference type="NCBIfam" id="NF041144">
    <property type="entry name" value="expansin_EXLX1"/>
    <property type="match status" value="1"/>
</dbReference>
<dbReference type="InterPro" id="IPR036749">
    <property type="entry name" value="Expansin_CBD_sf"/>
</dbReference>
<feature type="signal peptide" evidence="2">
    <location>
        <begin position="1"/>
        <end position="26"/>
    </location>
</feature>
<dbReference type="InterPro" id="IPR009009">
    <property type="entry name" value="RlpA-like_DPBB"/>
</dbReference>
<dbReference type="Proteomes" id="UP000184608">
    <property type="component" value="Unassembled WGS sequence"/>
</dbReference>
<dbReference type="Gene3D" id="2.60.40.760">
    <property type="entry name" value="Expansin, cellulose-binding-like domain"/>
    <property type="match status" value="1"/>
</dbReference>
<dbReference type="Gene3D" id="2.40.40.10">
    <property type="entry name" value="RlpA-like domain"/>
    <property type="match status" value="1"/>
</dbReference>
<evidence type="ECO:0000259" key="3">
    <source>
        <dbReference type="Pfam" id="PF03330"/>
    </source>
</evidence>
<dbReference type="SUPFAM" id="SSF50685">
    <property type="entry name" value="Barwin-like endoglucanases"/>
    <property type="match status" value="1"/>
</dbReference>
<dbReference type="InterPro" id="IPR036908">
    <property type="entry name" value="RlpA-like_sf"/>
</dbReference>